<evidence type="ECO:0000313" key="4">
    <source>
        <dbReference type="WBParaSite" id="Smp_309100.1"/>
    </source>
</evidence>
<organism evidence="3 4">
    <name type="scientific">Schistosoma mansoni</name>
    <name type="common">Blood fluke</name>
    <dbReference type="NCBI Taxonomy" id="6183"/>
    <lineage>
        <taxon>Eukaryota</taxon>
        <taxon>Metazoa</taxon>
        <taxon>Spiralia</taxon>
        <taxon>Lophotrochozoa</taxon>
        <taxon>Platyhelminthes</taxon>
        <taxon>Trematoda</taxon>
        <taxon>Digenea</taxon>
        <taxon>Strigeidida</taxon>
        <taxon>Schistosomatoidea</taxon>
        <taxon>Schistosomatidae</taxon>
        <taxon>Schistosoma</taxon>
    </lineage>
</organism>
<dbReference type="Proteomes" id="UP000008854">
    <property type="component" value="Unassembled WGS sequence"/>
</dbReference>
<name>A0A5K4F522_SCHMA</name>
<dbReference type="InParanoid" id="A0A5K4F522"/>
<feature type="compositionally biased region" description="Acidic residues" evidence="1">
    <location>
        <begin position="117"/>
        <end position="127"/>
    </location>
</feature>
<protein>
    <submittedName>
        <fullName evidence="4">Uncharacterized protein</fullName>
    </submittedName>
</protein>
<dbReference type="AlphaFoldDB" id="A0A5K4F522"/>
<reference evidence="3" key="1">
    <citation type="journal article" date="2012" name="PLoS Negl. Trop. Dis.">
        <title>A systematically improved high quality genome and transcriptome of the human blood fluke Schistosoma mansoni.</title>
        <authorList>
            <person name="Protasio A.V."/>
            <person name="Tsai I.J."/>
            <person name="Babbage A."/>
            <person name="Nichol S."/>
            <person name="Hunt M."/>
            <person name="Aslett M.A."/>
            <person name="De Silva N."/>
            <person name="Velarde G.S."/>
            <person name="Anderson T.J."/>
            <person name="Clark R.C."/>
            <person name="Davidson C."/>
            <person name="Dillon G.P."/>
            <person name="Holroyd N.E."/>
            <person name="LoVerde P.T."/>
            <person name="Lloyd C."/>
            <person name="McQuillan J."/>
            <person name="Oliveira G."/>
            <person name="Otto T.D."/>
            <person name="Parker-Manuel S.J."/>
            <person name="Quail M.A."/>
            <person name="Wilson R.A."/>
            <person name="Zerlotini A."/>
            <person name="Dunne D.W."/>
            <person name="Berriman M."/>
        </authorList>
    </citation>
    <scope>NUCLEOTIDE SEQUENCE [LARGE SCALE GENOMIC DNA]</scope>
    <source>
        <strain evidence="3">Puerto Rican</strain>
    </source>
</reference>
<sequence>MNYKEFTSFIYLLICIVLMLDVFNVQGIKLPKICGDDKKKIEDDVERMIDMIDEEKFGPSDETDPPGWESDTRYEKEIRIGKVKKGGKFGPEGKRIERVILKKKKPFGKNNSRPDFSDWEYTEEDERELLVNE</sequence>
<evidence type="ECO:0000256" key="2">
    <source>
        <dbReference type="SAM" id="Phobius"/>
    </source>
</evidence>
<keyword evidence="2" id="KW-0812">Transmembrane</keyword>
<keyword evidence="3" id="KW-1185">Reference proteome</keyword>
<proteinExistence type="predicted"/>
<feature type="transmembrane region" description="Helical" evidence="2">
    <location>
        <begin position="6"/>
        <end position="23"/>
    </location>
</feature>
<accession>A0A5K4F522</accession>
<evidence type="ECO:0000313" key="3">
    <source>
        <dbReference type="Proteomes" id="UP000008854"/>
    </source>
</evidence>
<evidence type="ECO:0000256" key="1">
    <source>
        <dbReference type="SAM" id="MobiDB-lite"/>
    </source>
</evidence>
<keyword evidence="2" id="KW-0472">Membrane</keyword>
<feature type="region of interest" description="Disordered" evidence="1">
    <location>
        <begin position="106"/>
        <end position="133"/>
    </location>
</feature>
<dbReference type="WBParaSite" id="Smp_309100.1">
    <property type="protein sequence ID" value="Smp_309100.1"/>
    <property type="gene ID" value="Smp_309100"/>
</dbReference>
<reference evidence="4" key="2">
    <citation type="submission" date="2019-11" db="UniProtKB">
        <authorList>
            <consortium name="WormBaseParasite"/>
        </authorList>
    </citation>
    <scope>IDENTIFICATION</scope>
    <source>
        <strain evidence="4">Puerto Rican</strain>
    </source>
</reference>
<keyword evidence="2" id="KW-1133">Transmembrane helix</keyword>
<feature type="region of interest" description="Disordered" evidence="1">
    <location>
        <begin position="52"/>
        <end position="71"/>
    </location>
</feature>